<comment type="caution">
    <text evidence="1">The sequence shown here is derived from an EMBL/GenBank/DDBJ whole genome shotgun (WGS) entry which is preliminary data.</text>
</comment>
<reference evidence="1 2" key="1">
    <citation type="journal article" date="2019" name="Commun. Biol.">
        <title>The bagworm genome reveals a unique fibroin gene that provides high tensile strength.</title>
        <authorList>
            <person name="Kono N."/>
            <person name="Nakamura H."/>
            <person name="Ohtoshi R."/>
            <person name="Tomita M."/>
            <person name="Numata K."/>
            <person name="Arakawa K."/>
        </authorList>
    </citation>
    <scope>NUCLEOTIDE SEQUENCE [LARGE SCALE GENOMIC DNA]</scope>
</reference>
<gene>
    <name evidence="1" type="ORF">EVAR_25341_1</name>
</gene>
<dbReference type="EMBL" id="BGZK01000997">
    <property type="protein sequence ID" value="GBP67945.1"/>
    <property type="molecule type" value="Genomic_DNA"/>
</dbReference>
<protein>
    <submittedName>
        <fullName evidence="1">Uncharacterized protein</fullName>
    </submittedName>
</protein>
<keyword evidence="2" id="KW-1185">Reference proteome</keyword>
<proteinExistence type="predicted"/>
<name>A0A4C1Y0L1_EUMVA</name>
<evidence type="ECO:0000313" key="2">
    <source>
        <dbReference type="Proteomes" id="UP000299102"/>
    </source>
</evidence>
<dbReference type="AlphaFoldDB" id="A0A4C1Y0L1"/>
<dbReference type="Proteomes" id="UP000299102">
    <property type="component" value="Unassembled WGS sequence"/>
</dbReference>
<evidence type="ECO:0000313" key="1">
    <source>
        <dbReference type="EMBL" id="GBP67945.1"/>
    </source>
</evidence>
<accession>A0A4C1Y0L1</accession>
<organism evidence="1 2">
    <name type="scientific">Eumeta variegata</name>
    <name type="common">Bagworm moth</name>
    <name type="synonym">Eumeta japonica</name>
    <dbReference type="NCBI Taxonomy" id="151549"/>
    <lineage>
        <taxon>Eukaryota</taxon>
        <taxon>Metazoa</taxon>
        <taxon>Ecdysozoa</taxon>
        <taxon>Arthropoda</taxon>
        <taxon>Hexapoda</taxon>
        <taxon>Insecta</taxon>
        <taxon>Pterygota</taxon>
        <taxon>Neoptera</taxon>
        <taxon>Endopterygota</taxon>
        <taxon>Lepidoptera</taxon>
        <taxon>Glossata</taxon>
        <taxon>Ditrysia</taxon>
        <taxon>Tineoidea</taxon>
        <taxon>Psychidae</taxon>
        <taxon>Oiketicinae</taxon>
        <taxon>Eumeta</taxon>
    </lineage>
</organism>
<sequence>MWPLLSPPLSSFRFPISPASSVPTQSDAKAYAHFVHERSRDATKMLSRASFGSELLLVMMLHAIRLFITGFQNSSTVVAILVTNFEMVARPPL</sequence>